<organism evidence="1 2">
    <name type="scientific">Micromonospora siamensis</name>
    <dbReference type="NCBI Taxonomy" id="299152"/>
    <lineage>
        <taxon>Bacteria</taxon>
        <taxon>Bacillati</taxon>
        <taxon>Actinomycetota</taxon>
        <taxon>Actinomycetes</taxon>
        <taxon>Micromonosporales</taxon>
        <taxon>Micromonosporaceae</taxon>
        <taxon>Micromonospora</taxon>
    </lineage>
</organism>
<dbReference type="AlphaFoldDB" id="A0A1C5GZV8"/>
<evidence type="ECO:0000313" key="2">
    <source>
        <dbReference type="Proteomes" id="UP000198210"/>
    </source>
</evidence>
<protein>
    <submittedName>
        <fullName evidence="1">Uncharacterized protein</fullName>
    </submittedName>
</protein>
<keyword evidence="2" id="KW-1185">Reference proteome</keyword>
<dbReference type="EMBL" id="LT607751">
    <property type="protein sequence ID" value="SCG39342.1"/>
    <property type="molecule type" value="Genomic_DNA"/>
</dbReference>
<evidence type="ECO:0000313" key="1">
    <source>
        <dbReference type="EMBL" id="SCG39342.1"/>
    </source>
</evidence>
<name>A0A1C5GZV8_9ACTN</name>
<sequence>MEDHQLDEGEVWYEGEAADARLADLGLTRRDIEQALYLASADALLCTDLDSPGAKGFVFWTRSNRYLREEVIPRGWSWTNRDNVLRAIHPDGSFAVTALSGTGDVGLAHGRGVKTKNPKGAAIAQLVRHNWSVFGGPRNAVPLPLFDDIGQGPEPGLIPTWVLLYKWTIDGIVSELSLPTDMAGKTVNRWKEHIVFGPIPPSGGGGIEVDLDIPDGPDGEGPDVYVERIAG</sequence>
<dbReference type="Proteomes" id="UP000198210">
    <property type="component" value="Chromosome I"/>
</dbReference>
<accession>A0A1C5GZV8</accession>
<reference evidence="1 2" key="1">
    <citation type="submission" date="2016-06" db="EMBL/GenBank/DDBJ databases">
        <authorList>
            <person name="Kjaerup R.B."/>
            <person name="Dalgaard T.S."/>
            <person name="Juul-Madsen H.R."/>
        </authorList>
    </citation>
    <scope>NUCLEOTIDE SEQUENCE [LARGE SCALE GENOMIC DNA]</scope>
    <source>
        <strain evidence="1 2">DSM 45097</strain>
    </source>
</reference>
<dbReference type="RefSeq" id="WP_088969244.1">
    <property type="nucleotide sequence ID" value="NZ_JBHLYF010000011.1"/>
</dbReference>
<gene>
    <name evidence="1" type="ORF">GA0074704_0807</name>
</gene>
<proteinExistence type="predicted"/>